<organism evidence="1 2">
    <name type="scientific">Pelagivirga sediminicola</name>
    <dbReference type="NCBI Taxonomy" id="2170575"/>
    <lineage>
        <taxon>Bacteria</taxon>
        <taxon>Pseudomonadati</taxon>
        <taxon>Pseudomonadota</taxon>
        <taxon>Alphaproteobacteria</taxon>
        <taxon>Rhodobacterales</taxon>
        <taxon>Paracoccaceae</taxon>
        <taxon>Pelagivirga</taxon>
    </lineage>
</organism>
<dbReference type="GO" id="GO:0016853">
    <property type="term" value="F:isomerase activity"/>
    <property type="evidence" value="ECO:0007669"/>
    <property type="project" value="UniProtKB-KW"/>
</dbReference>
<proteinExistence type="predicted"/>
<sequence>MKTWISAIACTAVLGLGACDNMTSQQRTVAGVTGGAAAGLLTAEALGADSKWRLISALGGAAAGTVVAQNQQRKVCAYSRGDGTYYEAPCP</sequence>
<reference evidence="1 2" key="1">
    <citation type="submission" date="2018-04" db="EMBL/GenBank/DDBJ databases">
        <title>Pelagivirga bohaiensis gen. nov., sp. nov., a bacterium isolated from the Bohai Sea.</title>
        <authorList>
            <person name="Ji X."/>
        </authorList>
    </citation>
    <scope>NUCLEOTIDE SEQUENCE [LARGE SCALE GENOMIC DNA]</scope>
    <source>
        <strain evidence="1 2">BH-SD19</strain>
    </source>
</reference>
<dbReference type="RefSeq" id="WP_108690239.1">
    <property type="nucleotide sequence ID" value="NZ_QCYH01000001.1"/>
</dbReference>
<dbReference type="PROSITE" id="PS51257">
    <property type="entry name" value="PROKAR_LIPOPROTEIN"/>
    <property type="match status" value="1"/>
</dbReference>
<evidence type="ECO:0000313" key="1">
    <source>
        <dbReference type="EMBL" id="PVA11494.1"/>
    </source>
</evidence>
<dbReference type="AlphaFoldDB" id="A0A2T7GAP1"/>
<gene>
    <name evidence="1" type="ORF">DC366_00495</name>
</gene>
<keyword evidence="2" id="KW-1185">Reference proteome</keyword>
<comment type="caution">
    <text evidence="1">The sequence shown here is derived from an EMBL/GenBank/DDBJ whole genome shotgun (WGS) entry which is preliminary data.</text>
</comment>
<dbReference type="GO" id="GO:0009279">
    <property type="term" value="C:cell outer membrane"/>
    <property type="evidence" value="ECO:0007669"/>
    <property type="project" value="UniProtKB-SubCell"/>
</dbReference>
<accession>A0A2T7GAP1</accession>
<keyword evidence="1" id="KW-0413">Isomerase</keyword>
<name>A0A2T7GAP1_9RHOB</name>
<dbReference type="EMBL" id="QCYH01000001">
    <property type="protein sequence ID" value="PVA11494.1"/>
    <property type="molecule type" value="Genomic_DNA"/>
</dbReference>
<dbReference type="Proteomes" id="UP000244446">
    <property type="component" value="Unassembled WGS sequence"/>
</dbReference>
<protein>
    <submittedName>
        <fullName evidence="1">Glucose-6-phosphate isomerase</fullName>
    </submittedName>
</protein>
<evidence type="ECO:0000313" key="2">
    <source>
        <dbReference type="Proteomes" id="UP000244446"/>
    </source>
</evidence>